<evidence type="ECO:0000256" key="9">
    <source>
        <dbReference type="SAM" id="MobiDB-lite"/>
    </source>
</evidence>
<dbReference type="GO" id="GO:0000981">
    <property type="term" value="F:DNA-binding transcription factor activity, RNA polymerase II-specific"/>
    <property type="evidence" value="ECO:0007669"/>
    <property type="project" value="InterPro"/>
</dbReference>
<dbReference type="GO" id="GO:0003677">
    <property type="term" value="F:DNA binding"/>
    <property type="evidence" value="ECO:0007669"/>
    <property type="project" value="UniProtKB-KW"/>
</dbReference>
<dbReference type="Gene3D" id="1.20.5.170">
    <property type="match status" value="1"/>
</dbReference>
<keyword evidence="12" id="KW-1185">Reference proteome</keyword>
<dbReference type="OrthoDB" id="674948at2759"/>
<feature type="compositionally biased region" description="Low complexity" evidence="9">
    <location>
        <begin position="1"/>
        <end position="25"/>
    </location>
</feature>
<feature type="region of interest" description="Disordered" evidence="9">
    <location>
        <begin position="137"/>
        <end position="177"/>
    </location>
</feature>
<evidence type="ECO:0000256" key="2">
    <source>
        <dbReference type="ARBA" id="ARBA00007163"/>
    </source>
</evidence>
<dbReference type="Pfam" id="PF00170">
    <property type="entry name" value="bZIP_1"/>
    <property type="match status" value="1"/>
</dbReference>
<dbReference type="SUPFAM" id="SSF57959">
    <property type="entry name" value="Leucine zipper domain"/>
    <property type="match status" value="1"/>
</dbReference>
<comment type="similarity">
    <text evidence="2">Belongs to the bZIP family.</text>
</comment>
<evidence type="ECO:0000259" key="10">
    <source>
        <dbReference type="PROSITE" id="PS50217"/>
    </source>
</evidence>
<evidence type="ECO:0000313" key="11">
    <source>
        <dbReference type="EMBL" id="CAG8719987.1"/>
    </source>
</evidence>
<sequence>MSSTTSPSEYKSSANHSTTTTTTTTAWGEGMVTSDLRTDTGISQLLEGSPLIYTPTLSSTGTSPELRDTLETDDDGLFLGDYISIEELRKIASDNECILSATTNNSPTLPIMTPITPMKPIAPALFSPISAISSGVISDSQDKSTSPAPVASEEKKKSAGGRKRKAESLEEKEQRQRESHDLTVTIVFLRRILRNRHAAQMSRDKKRRQMADLESQNVVLKEENAHLSKRLKVVEEENAILSNRLETISAQLAEIQSHLAVSEMTKVLLDGVRGSAVSAASEGDSLMITDEKEENQKEEKNSPDNEQPSSITTIRETSEKSQQRHVKMRNLYGTSLTPTFPIWMYPPQMLKQLLLTFSI</sequence>
<evidence type="ECO:0000256" key="1">
    <source>
        <dbReference type="ARBA" id="ARBA00004123"/>
    </source>
</evidence>
<proteinExistence type="inferred from homology"/>
<dbReference type="GO" id="GO:0005634">
    <property type="term" value="C:nucleus"/>
    <property type="evidence" value="ECO:0007669"/>
    <property type="project" value="UniProtKB-SubCell"/>
</dbReference>
<keyword evidence="5" id="KW-0804">Transcription</keyword>
<feature type="non-terminal residue" evidence="11">
    <location>
        <position position="1"/>
    </location>
</feature>
<comment type="caution">
    <text evidence="11">The sequence shown here is derived from an EMBL/GenBank/DDBJ whole genome shotgun (WGS) entry which is preliminary data.</text>
</comment>
<dbReference type="PANTHER" id="PTHR46714:SF6">
    <property type="entry name" value="TRANSCRIPTIONAL ACTIVATOR HAC1"/>
    <property type="match status" value="1"/>
</dbReference>
<dbReference type="Proteomes" id="UP000789342">
    <property type="component" value="Unassembled WGS sequence"/>
</dbReference>
<dbReference type="SMART" id="SM00338">
    <property type="entry name" value="BRLZ"/>
    <property type="match status" value="1"/>
</dbReference>
<dbReference type="GO" id="GO:0045944">
    <property type="term" value="P:positive regulation of transcription by RNA polymerase II"/>
    <property type="evidence" value="ECO:0007669"/>
    <property type="project" value="InterPro"/>
</dbReference>
<evidence type="ECO:0000313" key="12">
    <source>
        <dbReference type="Proteomes" id="UP000789342"/>
    </source>
</evidence>
<evidence type="ECO:0000256" key="6">
    <source>
        <dbReference type="ARBA" id="ARBA00023230"/>
    </source>
</evidence>
<dbReference type="PANTHER" id="PTHR46714">
    <property type="entry name" value="TRANSCRIPTIONAL ACTIVATOR HAC1"/>
    <property type="match status" value="1"/>
</dbReference>
<accession>A0A9N9NAS1</accession>
<dbReference type="InterPro" id="IPR046347">
    <property type="entry name" value="bZIP_sf"/>
</dbReference>
<evidence type="ECO:0000256" key="7">
    <source>
        <dbReference type="ARBA" id="ARBA00023242"/>
    </source>
</evidence>
<evidence type="ECO:0000256" key="5">
    <source>
        <dbReference type="ARBA" id="ARBA00023163"/>
    </source>
</evidence>
<feature type="compositionally biased region" description="Polar residues" evidence="9">
    <location>
        <begin position="304"/>
        <end position="315"/>
    </location>
</feature>
<feature type="compositionally biased region" description="Polar residues" evidence="9">
    <location>
        <begin position="137"/>
        <end position="147"/>
    </location>
</feature>
<gene>
    <name evidence="11" type="ORF">AMORRO_LOCUS13277</name>
</gene>
<dbReference type="PROSITE" id="PS50217">
    <property type="entry name" value="BZIP"/>
    <property type="match status" value="1"/>
</dbReference>
<dbReference type="CDD" id="cd14686">
    <property type="entry name" value="bZIP"/>
    <property type="match status" value="1"/>
</dbReference>
<feature type="region of interest" description="Disordered" evidence="9">
    <location>
        <begin position="292"/>
        <end position="323"/>
    </location>
</feature>
<evidence type="ECO:0000256" key="8">
    <source>
        <dbReference type="SAM" id="Coils"/>
    </source>
</evidence>
<organism evidence="11 12">
    <name type="scientific">Acaulospora morrowiae</name>
    <dbReference type="NCBI Taxonomy" id="94023"/>
    <lineage>
        <taxon>Eukaryota</taxon>
        <taxon>Fungi</taxon>
        <taxon>Fungi incertae sedis</taxon>
        <taxon>Mucoromycota</taxon>
        <taxon>Glomeromycotina</taxon>
        <taxon>Glomeromycetes</taxon>
        <taxon>Diversisporales</taxon>
        <taxon>Acaulosporaceae</taxon>
        <taxon>Acaulospora</taxon>
    </lineage>
</organism>
<keyword evidence="6" id="KW-0834">Unfolded protein response</keyword>
<evidence type="ECO:0000256" key="4">
    <source>
        <dbReference type="ARBA" id="ARBA00023125"/>
    </source>
</evidence>
<dbReference type="GO" id="GO:0006986">
    <property type="term" value="P:response to unfolded protein"/>
    <property type="evidence" value="ECO:0007669"/>
    <property type="project" value="UniProtKB-KW"/>
</dbReference>
<keyword evidence="4" id="KW-0238">DNA-binding</keyword>
<reference evidence="11" key="1">
    <citation type="submission" date="2021-06" db="EMBL/GenBank/DDBJ databases">
        <authorList>
            <person name="Kallberg Y."/>
            <person name="Tangrot J."/>
            <person name="Rosling A."/>
        </authorList>
    </citation>
    <scope>NUCLEOTIDE SEQUENCE</scope>
    <source>
        <strain evidence="11">CL551</strain>
    </source>
</reference>
<name>A0A9N9NAS1_9GLOM</name>
<keyword evidence="3" id="KW-0805">Transcription regulation</keyword>
<protein>
    <submittedName>
        <fullName evidence="11">13053_t:CDS:1</fullName>
    </submittedName>
</protein>
<feature type="region of interest" description="Disordered" evidence="9">
    <location>
        <begin position="1"/>
        <end position="32"/>
    </location>
</feature>
<keyword evidence="7" id="KW-0539">Nucleus</keyword>
<dbReference type="EMBL" id="CAJVPV010022140">
    <property type="protein sequence ID" value="CAG8719987.1"/>
    <property type="molecule type" value="Genomic_DNA"/>
</dbReference>
<dbReference type="InterPro" id="IPR004827">
    <property type="entry name" value="bZIP"/>
</dbReference>
<feature type="domain" description="BZIP" evidence="10">
    <location>
        <begin position="190"/>
        <end position="248"/>
    </location>
</feature>
<keyword evidence="8" id="KW-0175">Coiled coil</keyword>
<feature type="coiled-coil region" evidence="8">
    <location>
        <begin position="196"/>
        <end position="251"/>
    </location>
</feature>
<dbReference type="AlphaFoldDB" id="A0A9N9NAS1"/>
<feature type="compositionally biased region" description="Basic and acidic residues" evidence="9">
    <location>
        <begin position="166"/>
        <end position="177"/>
    </location>
</feature>
<dbReference type="InterPro" id="IPR044280">
    <property type="entry name" value="Hac1/HY5"/>
</dbReference>
<feature type="compositionally biased region" description="Basic and acidic residues" evidence="9">
    <location>
        <begin position="294"/>
        <end position="303"/>
    </location>
</feature>
<comment type="subcellular location">
    <subcellularLocation>
        <location evidence="1">Nucleus</location>
    </subcellularLocation>
</comment>
<evidence type="ECO:0000256" key="3">
    <source>
        <dbReference type="ARBA" id="ARBA00023015"/>
    </source>
</evidence>